<dbReference type="PRINTS" id="PR00421">
    <property type="entry name" value="THIOREDOXIN"/>
</dbReference>
<dbReference type="GO" id="GO:0015035">
    <property type="term" value="F:protein-disulfide reductase activity"/>
    <property type="evidence" value="ECO:0007669"/>
    <property type="project" value="InterPro"/>
</dbReference>
<evidence type="ECO:0000256" key="2">
    <source>
        <dbReference type="ARBA" id="ARBA00022982"/>
    </source>
</evidence>
<dbReference type="EMBL" id="KE504128">
    <property type="protein sequence ID" value="EPT04079.1"/>
    <property type="molecule type" value="Genomic_DNA"/>
</dbReference>
<reference evidence="9 10" key="1">
    <citation type="journal article" date="2012" name="Science">
        <title>The Paleozoic origin of enzymatic lignin decomposition reconstructed from 31 fungal genomes.</title>
        <authorList>
            <person name="Floudas D."/>
            <person name="Binder M."/>
            <person name="Riley R."/>
            <person name="Barry K."/>
            <person name="Blanchette R.A."/>
            <person name="Henrissat B."/>
            <person name="Martinez A.T."/>
            <person name="Otillar R."/>
            <person name="Spatafora J.W."/>
            <person name="Yadav J.S."/>
            <person name="Aerts A."/>
            <person name="Benoit I."/>
            <person name="Boyd A."/>
            <person name="Carlson A."/>
            <person name="Copeland A."/>
            <person name="Coutinho P.M."/>
            <person name="de Vries R.P."/>
            <person name="Ferreira P."/>
            <person name="Findley K."/>
            <person name="Foster B."/>
            <person name="Gaskell J."/>
            <person name="Glotzer D."/>
            <person name="Gorecki P."/>
            <person name="Heitman J."/>
            <person name="Hesse C."/>
            <person name="Hori C."/>
            <person name="Igarashi K."/>
            <person name="Jurgens J.A."/>
            <person name="Kallen N."/>
            <person name="Kersten P."/>
            <person name="Kohler A."/>
            <person name="Kuees U."/>
            <person name="Kumar T.K.A."/>
            <person name="Kuo A."/>
            <person name="LaButti K."/>
            <person name="Larrondo L.F."/>
            <person name="Lindquist E."/>
            <person name="Ling A."/>
            <person name="Lombard V."/>
            <person name="Lucas S."/>
            <person name="Lundell T."/>
            <person name="Martin R."/>
            <person name="McLaughlin D.J."/>
            <person name="Morgenstern I."/>
            <person name="Morin E."/>
            <person name="Murat C."/>
            <person name="Nagy L.G."/>
            <person name="Nolan M."/>
            <person name="Ohm R.A."/>
            <person name="Patyshakuliyeva A."/>
            <person name="Rokas A."/>
            <person name="Ruiz-Duenas F.J."/>
            <person name="Sabat G."/>
            <person name="Salamov A."/>
            <person name="Samejima M."/>
            <person name="Schmutz J."/>
            <person name="Slot J.C."/>
            <person name="St John F."/>
            <person name="Stenlid J."/>
            <person name="Sun H."/>
            <person name="Sun S."/>
            <person name="Syed K."/>
            <person name="Tsang A."/>
            <person name="Wiebenga A."/>
            <person name="Young D."/>
            <person name="Pisabarro A."/>
            <person name="Eastwood D.C."/>
            <person name="Martin F."/>
            <person name="Cullen D."/>
            <person name="Grigoriev I.V."/>
            <person name="Hibbett D.S."/>
        </authorList>
    </citation>
    <scope>NUCLEOTIDE SEQUENCE</scope>
    <source>
        <strain evidence="10">FP-58527</strain>
    </source>
</reference>
<evidence type="ECO:0000256" key="3">
    <source>
        <dbReference type="ARBA" id="ARBA00023157"/>
    </source>
</evidence>
<feature type="active site" description="Nucleophile" evidence="6">
    <location>
        <position position="56"/>
    </location>
</feature>
<keyword evidence="3 7" id="KW-1015">Disulfide bond</keyword>
<dbReference type="eggNOG" id="KOG0910">
    <property type="taxonomic scope" value="Eukaryota"/>
</dbReference>
<dbReference type="AlphaFoldDB" id="S8EL70"/>
<evidence type="ECO:0000256" key="7">
    <source>
        <dbReference type="PIRSR" id="PIRSR000077-4"/>
    </source>
</evidence>
<sequence>MTPVFRQSRPQVRSFHSTLRRDEIIKQANAETFRKAISNKDRTVIVDFYADWCQPCKVLAPVLEKVVKNPEMKTSTGTPVDLVTVNADEEADLAAEFDVRALPTVMAFREGKPVGKFAGAFPEADVRAFVERV</sequence>
<feature type="site" description="Contributes to redox potential value" evidence="6">
    <location>
        <position position="54"/>
    </location>
</feature>
<keyword evidence="2" id="KW-0249">Electron transport</keyword>
<evidence type="ECO:0000313" key="10">
    <source>
        <dbReference type="Proteomes" id="UP000015241"/>
    </source>
</evidence>
<dbReference type="InterPro" id="IPR005746">
    <property type="entry name" value="Thioredoxin"/>
</dbReference>
<gene>
    <name evidence="9" type="ORF">FOMPIDRAFT_1022159</name>
</gene>
<dbReference type="Proteomes" id="UP000015241">
    <property type="component" value="Unassembled WGS sequence"/>
</dbReference>
<dbReference type="Gene3D" id="3.40.30.10">
    <property type="entry name" value="Glutaredoxin"/>
    <property type="match status" value="1"/>
</dbReference>
<feature type="domain" description="Thioredoxin" evidence="8">
    <location>
        <begin position="1"/>
        <end position="133"/>
    </location>
</feature>
<dbReference type="PIRSF" id="PIRSF000077">
    <property type="entry name" value="Thioredoxin"/>
    <property type="match status" value="1"/>
</dbReference>
<feature type="disulfide bond" description="Redox-active" evidence="7">
    <location>
        <begin position="53"/>
        <end position="56"/>
    </location>
</feature>
<dbReference type="HOGENOM" id="CLU_090389_11_0_1"/>
<dbReference type="PANTHER" id="PTHR45663:SF11">
    <property type="entry name" value="GEO12009P1"/>
    <property type="match status" value="1"/>
</dbReference>
<feature type="site" description="Deprotonates C-terminal active site Cys" evidence="6">
    <location>
        <position position="47"/>
    </location>
</feature>
<dbReference type="PROSITE" id="PS51352">
    <property type="entry name" value="THIOREDOXIN_2"/>
    <property type="match status" value="1"/>
</dbReference>
<dbReference type="GO" id="GO:0005737">
    <property type="term" value="C:cytoplasm"/>
    <property type="evidence" value="ECO:0007669"/>
    <property type="project" value="TreeGrafter"/>
</dbReference>
<evidence type="ECO:0000313" key="9">
    <source>
        <dbReference type="EMBL" id="EPT04079.1"/>
    </source>
</evidence>
<accession>S8EL70</accession>
<protein>
    <recommendedName>
        <fullName evidence="5">Thioredoxin</fullName>
    </recommendedName>
</protein>
<evidence type="ECO:0000256" key="5">
    <source>
        <dbReference type="PIRNR" id="PIRNR000077"/>
    </source>
</evidence>
<keyword evidence="4 7" id="KW-0676">Redox-active center</keyword>
<proteinExistence type="inferred from homology"/>
<keyword evidence="1" id="KW-0813">Transport</keyword>
<feature type="active site" description="Nucleophile" evidence="6">
    <location>
        <position position="53"/>
    </location>
</feature>
<comment type="similarity">
    <text evidence="5">Belongs to the thioredoxin family.</text>
</comment>
<dbReference type="CDD" id="cd02947">
    <property type="entry name" value="TRX_family"/>
    <property type="match status" value="1"/>
</dbReference>
<dbReference type="InterPro" id="IPR013766">
    <property type="entry name" value="Thioredoxin_domain"/>
</dbReference>
<feature type="site" description="Contributes to redox potential value" evidence="6">
    <location>
        <position position="55"/>
    </location>
</feature>
<evidence type="ECO:0000259" key="8">
    <source>
        <dbReference type="PROSITE" id="PS51352"/>
    </source>
</evidence>
<dbReference type="SUPFAM" id="SSF52833">
    <property type="entry name" value="Thioredoxin-like"/>
    <property type="match status" value="1"/>
</dbReference>
<dbReference type="OrthoDB" id="2121326at2759"/>
<dbReference type="STRING" id="743788.S8EL70"/>
<evidence type="ECO:0000256" key="6">
    <source>
        <dbReference type="PIRSR" id="PIRSR000077-1"/>
    </source>
</evidence>
<dbReference type="PANTHER" id="PTHR45663">
    <property type="entry name" value="GEO12009P1"/>
    <property type="match status" value="1"/>
</dbReference>
<evidence type="ECO:0000256" key="4">
    <source>
        <dbReference type="ARBA" id="ARBA00023284"/>
    </source>
</evidence>
<evidence type="ECO:0000256" key="1">
    <source>
        <dbReference type="ARBA" id="ARBA00022448"/>
    </source>
</evidence>
<name>S8EL70_FOMSC</name>
<dbReference type="InterPro" id="IPR036249">
    <property type="entry name" value="Thioredoxin-like_sf"/>
</dbReference>
<dbReference type="Pfam" id="PF00085">
    <property type="entry name" value="Thioredoxin"/>
    <property type="match status" value="1"/>
</dbReference>
<keyword evidence="10" id="KW-1185">Reference proteome</keyword>
<dbReference type="InParanoid" id="S8EL70"/>
<organism evidence="9 10">
    <name type="scientific">Fomitopsis schrenkii</name>
    <name type="common">Brown rot fungus</name>
    <dbReference type="NCBI Taxonomy" id="2126942"/>
    <lineage>
        <taxon>Eukaryota</taxon>
        <taxon>Fungi</taxon>
        <taxon>Dikarya</taxon>
        <taxon>Basidiomycota</taxon>
        <taxon>Agaricomycotina</taxon>
        <taxon>Agaricomycetes</taxon>
        <taxon>Polyporales</taxon>
        <taxon>Fomitopsis</taxon>
    </lineage>
</organism>